<evidence type="ECO:0000256" key="1">
    <source>
        <dbReference type="SAM" id="MobiDB-lite"/>
    </source>
</evidence>
<proteinExistence type="predicted"/>
<evidence type="ECO:0000313" key="3">
    <source>
        <dbReference type="Proteomes" id="UP000324222"/>
    </source>
</evidence>
<dbReference type="Proteomes" id="UP000324222">
    <property type="component" value="Unassembled WGS sequence"/>
</dbReference>
<dbReference type="AlphaFoldDB" id="A0A5B7IAN6"/>
<sequence length="184" mass="20450">MAEGGSIVEGISKTSKGGSKAEGDDIVEQTAGDGSTARDVVHRFRSQTKKIILNVYHFFRGQWGTDSSSEVVEKTSRATDVSVSTVKRIRQKAARHGSSILPSPVQQSKRVRLRDNIDSFDNDCIRKEILSFYERGELPTLSVLLEKVKEEPVNYQGGKTTLWKIVRGLGFRHKKVTSGRAILM</sequence>
<feature type="region of interest" description="Disordered" evidence="1">
    <location>
        <begin position="1"/>
        <end position="32"/>
    </location>
</feature>
<gene>
    <name evidence="2" type="ORF">E2C01_073803</name>
</gene>
<protein>
    <submittedName>
        <fullName evidence="2">Uncharacterized protein</fullName>
    </submittedName>
</protein>
<evidence type="ECO:0000313" key="2">
    <source>
        <dbReference type="EMBL" id="MPC79285.1"/>
    </source>
</evidence>
<dbReference type="EMBL" id="VSRR010050725">
    <property type="protein sequence ID" value="MPC79285.1"/>
    <property type="molecule type" value="Genomic_DNA"/>
</dbReference>
<dbReference type="OrthoDB" id="6348969at2759"/>
<comment type="caution">
    <text evidence="2">The sequence shown here is derived from an EMBL/GenBank/DDBJ whole genome shotgun (WGS) entry which is preliminary data.</text>
</comment>
<accession>A0A5B7IAN6</accession>
<keyword evidence="3" id="KW-1185">Reference proteome</keyword>
<organism evidence="2 3">
    <name type="scientific">Portunus trituberculatus</name>
    <name type="common">Swimming crab</name>
    <name type="synonym">Neptunus trituberculatus</name>
    <dbReference type="NCBI Taxonomy" id="210409"/>
    <lineage>
        <taxon>Eukaryota</taxon>
        <taxon>Metazoa</taxon>
        <taxon>Ecdysozoa</taxon>
        <taxon>Arthropoda</taxon>
        <taxon>Crustacea</taxon>
        <taxon>Multicrustacea</taxon>
        <taxon>Malacostraca</taxon>
        <taxon>Eumalacostraca</taxon>
        <taxon>Eucarida</taxon>
        <taxon>Decapoda</taxon>
        <taxon>Pleocyemata</taxon>
        <taxon>Brachyura</taxon>
        <taxon>Eubrachyura</taxon>
        <taxon>Portunoidea</taxon>
        <taxon>Portunidae</taxon>
        <taxon>Portuninae</taxon>
        <taxon>Portunus</taxon>
    </lineage>
</organism>
<name>A0A5B7IAN6_PORTR</name>
<reference evidence="2 3" key="1">
    <citation type="submission" date="2019-05" db="EMBL/GenBank/DDBJ databases">
        <title>Another draft genome of Portunus trituberculatus and its Hox gene families provides insights of decapod evolution.</title>
        <authorList>
            <person name="Jeong J.-H."/>
            <person name="Song I."/>
            <person name="Kim S."/>
            <person name="Choi T."/>
            <person name="Kim D."/>
            <person name="Ryu S."/>
            <person name="Kim W."/>
        </authorList>
    </citation>
    <scope>NUCLEOTIDE SEQUENCE [LARGE SCALE GENOMIC DNA]</scope>
    <source>
        <tissue evidence="2">Muscle</tissue>
    </source>
</reference>